<evidence type="ECO:0000259" key="2">
    <source>
        <dbReference type="Pfam" id="PF17728"/>
    </source>
</evidence>
<dbReference type="InterPro" id="IPR041454">
    <property type="entry name" value="BsuBI/PstI_N"/>
</dbReference>
<protein>
    <submittedName>
        <fullName evidence="3">BsuBI/PstI restriction endonuclease C-terminus</fullName>
    </submittedName>
</protein>
<dbReference type="Gene3D" id="3.40.1350.80">
    <property type="match status" value="1"/>
</dbReference>
<dbReference type="GO" id="GO:0000287">
    <property type="term" value="F:magnesium ion binding"/>
    <property type="evidence" value="ECO:0007669"/>
    <property type="project" value="InterPro"/>
</dbReference>
<evidence type="ECO:0000259" key="1">
    <source>
        <dbReference type="Pfam" id="PF06616"/>
    </source>
</evidence>
<keyword evidence="3" id="KW-0540">Nuclease</keyword>
<dbReference type="InterPro" id="IPR041963">
    <property type="entry name" value="BsuBI/PstI_C_sf"/>
</dbReference>
<name>A0A1Y6FP00_9SPHN</name>
<dbReference type="Proteomes" id="UP000194469">
    <property type="component" value="Unassembled WGS sequence"/>
</dbReference>
<dbReference type="EMBL" id="FXWL01000002">
    <property type="protein sequence ID" value="SMQ76469.1"/>
    <property type="molecule type" value="Genomic_DNA"/>
</dbReference>
<dbReference type="Gene3D" id="1.10.10.1820">
    <property type="entry name" value="BsuBI/PstI restriction endonuclease-like"/>
    <property type="match status" value="1"/>
</dbReference>
<feature type="domain" description="BsuBI/PstI restriction endonuclease HTH" evidence="2">
    <location>
        <begin position="11"/>
        <end position="173"/>
    </location>
</feature>
<dbReference type="GO" id="GO:0009307">
    <property type="term" value="P:DNA restriction-modification system"/>
    <property type="evidence" value="ECO:0007669"/>
    <property type="project" value="InterPro"/>
</dbReference>
<dbReference type="RefSeq" id="WP_086456947.1">
    <property type="nucleotide sequence ID" value="NZ_FXWL01000002.1"/>
</dbReference>
<keyword evidence="3" id="KW-0378">Hydrolase</keyword>
<dbReference type="AlphaFoldDB" id="A0A1Y6FP00"/>
<evidence type="ECO:0000313" key="4">
    <source>
        <dbReference type="Proteomes" id="UP000194469"/>
    </source>
</evidence>
<dbReference type="Pfam" id="PF06616">
    <property type="entry name" value="BsuBI_PstI_RE"/>
    <property type="match status" value="1"/>
</dbReference>
<organism evidence="3 4">
    <name type="scientific">Sphingopyxis terrae subsp. ummariensis</name>
    <dbReference type="NCBI Taxonomy" id="429001"/>
    <lineage>
        <taxon>Bacteria</taxon>
        <taxon>Pseudomonadati</taxon>
        <taxon>Pseudomonadota</taxon>
        <taxon>Alphaproteobacteria</taxon>
        <taxon>Sphingomonadales</taxon>
        <taxon>Sphingomonadaceae</taxon>
        <taxon>Sphingopyxis</taxon>
    </lineage>
</organism>
<gene>
    <name evidence="3" type="ORF">SAMN06295984_1912</name>
</gene>
<sequence length="364" mass="39129">MILPPYAPVATIAERLPHIFPEGTPNRGYCTRELAAKTIFSALYIGAVAGSGRYFGPIHVYRMTDEQAAATSDDARDDYATAVLARKVNIAGKRWYADNTREPIRDETLRDGLVAIGAVTRREDLPTTSGLPRYALVADFAALFDPALDGNSLAAATSHFQSAYLSKSALARVSIMQAGAAASSNGLLVTFPSGETRQLAPGPSSTIAKAVVEIFANAFLVQPAVLWLSESGNKVVMRDDRIAAAIGLQIQADKNLPDLILADLGGGETRLLFVEVVATDGAMTERRRLALLELTRSAGFADEQVAFMTAYADRENAGFKKTVAQLAWGSCAWFMSEPNHIIAMLAEHGRDGGPQWLLTLPESR</sequence>
<reference evidence="4" key="1">
    <citation type="submission" date="2017-04" db="EMBL/GenBank/DDBJ databases">
        <authorList>
            <person name="Varghese N."/>
            <person name="Submissions S."/>
        </authorList>
    </citation>
    <scope>NUCLEOTIDE SEQUENCE [LARGE SCALE GENOMIC DNA]</scope>
    <source>
        <strain evidence="4">UI2</strain>
    </source>
</reference>
<dbReference type="Pfam" id="PF17728">
    <property type="entry name" value="BsuBI_PstI_RE_N"/>
    <property type="match status" value="1"/>
</dbReference>
<proteinExistence type="predicted"/>
<keyword evidence="4" id="KW-1185">Reference proteome</keyword>
<dbReference type="GeneID" id="303001571"/>
<dbReference type="GO" id="GO:0003677">
    <property type="term" value="F:DNA binding"/>
    <property type="evidence" value="ECO:0007669"/>
    <property type="project" value="InterPro"/>
</dbReference>
<dbReference type="GO" id="GO:0009036">
    <property type="term" value="F:type II site-specific deoxyribonuclease activity"/>
    <property type="evidence" value="ECO:0007669"/>
    <property type="project" value="InterPro"/>
</dbReference>
<evidence type="ECO:0000313" key="3">
    <source>
        <dbReference type="EMBL" id="SMQ76469.1"/>
    </source>
</evidence>
<dbReference type="InterPro" id="IPR041962">
    <property type="entry name" value="BsuBI/PstI_N_sf"/>
</dbReference>
<keyword evidence="3" id="KW-0255">Endonuclease</keyword>
<dbReference type="InterPro" id="IPR009528">
    <property type="entry name" value="Restrct_endonuc_II_BsuBI_C"/>
</dbReference>
<feature type="domain" description="BsuBI/PstI restriction endonuclease" evidence="1">
    <location>
        <begin position="188"/>
        <end position="344"/>
    </location>
</feature>
<accession>A0A1Y6FP00</accession>